<organism evidence="1 2">
    <name type="scientific">Ewingella americana (strain ATCC 33852 / DSM 4580 / CCUG 14506 / JCM 5911 / LMG 7869 / NCTC 12157 / CDC 1468-78)</name>
    <dbReference type="NCBI Taxonomy" id="910964"/>
    <lineage>
        <taxon>Bacteria</taxon>
        <taxon>Pseudomonadati</taxon>
        <taxon>Pseudomonadota</taxon>
        <taxon>Gammaproteobacteria</taxon>
        <taxon>Enterobacterales</taxon>
        <taxon>Yersiniaceae</taxon>
        <taxon>Ewingella</taxon>
    </lineage>
</organism>
<evidence type="ECO:0000313" key="2">
    <source>
        <dbReference type="Proteomes" id="UP000028640"/>
    </source>
</evidence>
<dbReference type="Proteomes" id="UP000028640">
    <property type="component" value="Unassembled WGS sequence"/>
</dbReference>
<accession>A0A085GBU3</accession>
<proteinExistence type="predicted"/>
<protein>
    <submittedName>
        <fullName evidence="1">Uncharacterized protein</fullName>
    </submittedName>
</protein>
<evidence type="ECO:0000313" key="1">
    <source>
        <dbReference type="EMBL" id="KFC81188.1"/>
    </source>
</evidence>
<name>A0A085GBU3_EWIA3</name>
<dbReference type="EMBL" id="JMPJ01000051">
    <property type="protein sequence ID" value="KFC81188.1"/>
    <property type="molecule type" value="Genomic_DNA"/>
</dbReference>
<keyword evidence="2" id="KW-1185">Reference proteome</keyword>
<dbReference type="AlphaFoldDB" id="A0A085GBU3"/>
<gene>
    <name evidence="1" type="ORF">GEAM_1823</name>
</gene>
<reference evidence="1 2" key="1">
    <citation type="submission" date="2014-05" db="EMBL/GenBank/DDBJ databases">
        <title>ATOL: Assembling a taxonomically balanced genome-scale reconstruction of the evolutionary history of the Enterobacteriaceae.</title>
        <authorList>
            <person name="Plunkett G.III."/>
            <person name="Neeno-Eckwall E.C."/>
            <person name="Glasner J.D."/>
            <person name="Perna N.T."/>
        </authorList>
    </citation>
    <scope>NUCLEOTIDE SEQUENCE [LARGE SCALE GENOMIC DNA]</scope>
    <source>
        <strain evidence="1 2">ATCC 33852</strain>
    </source>
</reference>
<sequence>MHNNMPDMQIYCENCGSDRFTVSKTKPMDLAVKSLICRACGTPTRADTIVVYTEHTWISQTPINEVDDDFSRRSM</sequence>
<comment type="caution">
    <text evidence="1">The sequence shown here is derived from an EMBL/GenBank/DDBJ whole genome shotgun (WGS) entry which is preliminary data.</text>
</comment>